<dbReference type="GO" id="GO:0003723">
    <property type="term" value="F:RNA binding"/>
    <property type="evidence" value="ECO:0007669"/>
    <property type="project" value="InterPro"/>
</dbReference>
<dbReference type="PANTHER" id="PTHR43367">
    <property type="match status" value="1"/>
</dbReference>
<gene>
    <name evidence="4" type="ORF">GCM10011332_14990</name>
</gene>
<dbReference type="EMBL" id="BMHV01000009">
    <property type="protein sequence ID" value="GGF62160.1"/>
    <property type="molecule type" value="Genomic_DNA"/>
</dbReference>
<sequence length="194" mass="21484">MDAELKILVIDENETRAAILLEGLCASGLTCVEWLKDTRGLSERIFRLDPDVILIDLEDPNRDVLEQMFQVSREVRRPIAMFVDSSDSQSISQAVDAGVSAYIVDGLKSERVRSIVEMTVSRFNAFSKLHKELAEAKNALQDRKVLERAKGILMTQRGIGEGEAYALLRKTAMNKGQKISDIASSIVTASEILG</sequence>
<evidence type="ECO:0000256" key="1">
    <source>
        <dbReference type="PROSITE-ProRule" id="PRU00169"/>
    </source>
</evidence>
<feature type="modified residue" description="4-aspartylphosphate" evidence="1">
    <location>
        <position position="56"/>
    </location>
</feature>
<comment type="caution">
    <text evidence="4">The sequence shown here is derived from an EMBL/GenBank/DDBJ whole genome shotgun (WGS) entry which is preliminary data.</text>
</comment>
<dbReference type="SUPFAM" id="SSF52172">
    <property type="entry name" value="CheY-like"/>
    <property type="match status" value="1"/>
</dbReference>
<organism evidence="4 5">
    <name type="scientific">Terasakiella brassicae</name>
    <dbReference type="NCBI Taxonomy" id="1634917"/>
    <lineage>
        <taxon>Bacteria</taxon>
        <taxon>Pseudomonadati</taxon>
        <taxon>Pseudomonadota</taxon>
        <taxon>Alphaproteobacteria</taxon>
        <taxon>Rhodospirillales</taxon>
        <taxon>Terasakiellaceae</taxon>
        <taxon>Terasakiella</taxon>
    </lineage>
</organism>
<evidence type="ECO:0000259" key="3">
    <source>
        <dbReference type="PROSITE" id="PS50921"/>
    </source>
</evidence>
<reference evidence="4" key="1">
    <citation type="journal article" date="2014" name="Int. J. Syst. Evol. Microbiol.">
        <title>Complete genome sequence of Corynebacterium casei LMG S-19264T (=DSM 44701T), isolated from a smear-ripened cheese.</title>
        <authorList>
            <consortium name="US DOE Joint Genome Institute (JGI-PGF)"/>
            <person name="Walter F."/>
            <person name="Albersmeier A."/>
            <person name="Kalinowski J."/>
            <person name="Ruckert C."/>
        </authorList>
    </citation>
    <scope>NUCLEOTIDE SEQUENCE</scope>
    <source>
        <strain evidence="4">CGMCC 1.15254</strain>
    </source>
</reference>
<dbReference type="GO" id="GO:0000160">
    <property type="term" value="P:phosphorelay signal transduction system"/>
    <property type="evidence" value="ECO:0007669"/>
    <property type="project" value="InterPro"/>
</dbReference>
<reference evidence="4" key="2">
    <citation type="submission" date="2020-09" db="EMBL/GenBank/DDBJ databases">
        <authorList>
            <person name="Sun Q."/>
            <person name="Zhou Y."/>
        </authorList>
    </citation>
    <scope>NUCLEOTIDE SEQUENCE</scope>
    <source>
        <strain evidence="4">CGMCC 1.15254</strain>
    </source>
</reference>
<dbReference type="Gene3D" id="1.10.10.10">
    <property type="entry name" value="Winged helix-like DNA-binding domain superfamily/Winged helix DNA-binding domain"/>
    <property type="match status" value="1"/>
</dbReference>
<dbReference type="InterPro" id="IPR011006">
    <property type="entry name" value="CheY-like_superfamily"/>
</dbReference>
<feature type="domain" description="ANTAR" evidence="3">
    <location>
        <begin position="126"/>
        <end position="187"/>
    </location>
</feature>
<dbReference type="InterPro" id="IPR036388">
    <property type="entry name" value="WH-like_DNA-bd_sf"/>
</dbReference>
<evidence type="ECO:0000259" key="2">
    <source>
        <dbReference type="PROSITE" id="PS50110"/>
    </source>
</evidence>
<dbReference type="SMART" id="SM00448">
    <property type="entry name" value="REC"/>
    <property type="match status" value="1"/>
</dbReference>
<feature type="domain" description="Response regulatory" evidence="2">
    <location>
        <begin position="6"/>
        <end position="120"/>
    </location>
</feature>
<dbReference type="PIRSF" id="PIRSF036382">
    <property type="entry name" value="RR_antiterm"/>
    <property type="match status" value="1"/>
</dbReference>
<dbReference type="InterPro" id="IPR008327">
    <property type="entry name" value="Sig_transdc_resp-reg_antiterm"/>
</dbReference>
<dbReference type="InterPro" id="IPR001789">
    <property type="entry name" value="Sig_transdc_resp-reg_receiver"/>
</dbReference>
<keyword evidence="5" id="KW-1185">Reference proteome</keyword>
<proteinExistence type="predicted"/>
<dbReference type="RefSeq" id="WP_188663427.1">
    <property type="nucleotide sequence ID" value="NZ_BMHV01000009.1"/>
</dbReference>
<evidence type="ECO:0000313" key="5">
    <source>
        <dbReference type="Proteomes" id="UP000632498"/>
    </source>
</evidence>
<protein>
    <submittedName>
        <fullName evidence="4">Two-component system response regulator</fullName>
    </submittedName>
</protein>
<keyword evidence="1" id="KW-0597">Phosphoprotein</keyword>
<dbReference type="PANTHER" id="PTHR43367:SF1">
    <property type="entry name" value="TWO-COMPONENT RESPONSE REGULATOR-LIKE APRR6-RELATED"/>
    <property type="match status" value="1"/>
</dbReference>
<name>A0A917BXU7_9PROT</name>
<dbReference type="Proteomes" id="UP000632498">
    <property type="component" value="Unassembled WGS sequence"/>
</dbReference>
<dbReference type="AlphaFoldDB" id="A0A917BXU7"/>
<dbReference type="InterPro" id="IPR005561">
    <property type="entry name" value="ANTAR"/>
</dbReference>
<dbReference type="SMART" id="SM01012">
    <property type="entry name" value="ANTAR"/>
    <property type="match status" value="1"/>
</dbReference>
<dbReference type="Gene3D" id="3.40.50.2300">
    <property type="match status" value="1"/>
</dbReference>
<dbReference type="PROSITE" id="PS50110">
    <property type="entry name" value="RESPONSE_REGULATORY"/>
    <property type="match status" value="1"/>
</dbReference>
<dbReference type="Pfam" id="PF03861">
    <property type="entry name" value="ANTAR"/>
    <property type="match status" value="1"/>
</dbReference>
<evidence type="ECO:0000313" key="4">
    <source>
        <dbReference type="EMBL" id="GGF62160.1"/>
    </source>
</evidence>
<dbReference type="PROSITE" id="PS50921">
    <property type="entry name" value="ANTAR"/>
    <property type="match status" value="1"/>
</dbReference>
<accession>A0A917BXU7</accession>